<dbReference type="OrthoDB" id="5497662at2"/>
<evidence type="ECO:0000313" key="1">
    <source>
        <dbReference type="EMBL" id="EYF00299.1"/>
    </source>
</evidence>
<accession>A0A017STJ6</accession>
<comment type="caution">
    <text evidence="1">The sequence shown here is derived from an EMBL/GenBank/DDBJ whole genome shotgun (WGS) entry which is preliminary data.</text>
</comment>
<evidence type="ECO:0000313" key="2">
    <source>
        <dbReference type="Proteomes" id="UP000019678"/>
    </source>
</evidence>
<sequence length="322" mass="33796">MPQRRVPPPDFRYVWLGPAPGRGKLGLAAGTLGFVGASTALWATNHPLPALASGLLGVALALGSARTGKRLPLQRGAREVSMAIVPWGILVTPDTEPRVLRWPAVHRVTVDLAHTLQGGTPTIVASLVTIHTEREILAGWSPGAVDLARLVANLPEYAAEASRPVAADLEGTTPLGDGITEPIAADLLHTADLLCSTSRGAERLLLPHGDYRTSARRIAVPETLSLLRRALTDSAPSPAIPADPRPLAAILAAMLDARPLLPELLALATSPHPVVAAFANASAVRLGAPPNQAGALDEIAAFLCEEDLQLTQRWIAEPPLHP</sequence>
<proteinExistence type="predicted"/>
<dbReference type="AlphaFoldDB" id="A0A017STJ6"/>
<reference evidence="1 2" key="1">
    <citation type="submission" date="2013-05" db="EMBL/GenBank/DDBJ databases">
        <title>Genome assembly of Chondromyces apiculatus DSM 436.</title>
        <authorList>
            <person name="Sharma G."/>
            <person name="Khatri I."/>
            <person name="Kaur C."/>
            <person name="Mayilraj S."/>
            <person name="Subramanian S."/>
        </authorList>
    </citation>
    <scope>NUCLEOTIDE SEQUENCE [LARGE SCALE GENOMIC DNA]</scope>
    <source>
        <strain evidence="1 2">DSM 436</strain>
    </source>
</reference>
<name>A0A017STJ6_9BACT</name>
<dbReference type="EMBL" id="ASRX01000117">
    <property type="protein sequence ID" value="EYF00299.1"/>
    <property type="molecule type" value="Genomic_DNA"/>
</dbReference>
<organism evidence="1 2">
    <name type="scientific">Chondromyces apiculatus DSM 436</name>
    <dbReference type="NCBI Taxonomy" id="1192034"/>
    <lineage>
        <taxon>Bacteria</taxon>
        <taxon>Pseudomonadati</taxon>
        <taxon>Myxococcota</taxon>
        <taxon>Polyangia</taxon>
        <taxon>Polyangiales</taxon>
        <taxon>Polyangiaceae</taxon>
        <taxon>Chondromyces</taxon>
    </lineage>
</organism>
<protein>
    <submittedName>
        <fullName evidence="1">Uncharacterized protein</fullName>
    </submittedName>
</protein>
<gene>
    <name evidence="1" type="ORF">CAP_0951</name>
</gene>
<dbReference type="Proteomes" id="UP000019678">
    <property type="component" value="Unassembled WGS sequence"/>
</dbReference>
<keyword evidence="2" id="KW-1185">Reference proteome</keyword>
<dbReference type="RefSeq" id="WP_044251676.1">
    <property type="nucleotide sequence ID" value="NZ_ASRX01000117.1"/>
</dbReference>